<proteinExistence type="predicted"/>
<reference evidence="1 2" key="1">
    <citation type="journal article" date="2019" name="Sci. Rep.">
        <title>Orb-weaving spider Araneus ventricosus genome elucidates the spidroin gene catalogue.</title>
        <authorList>
            <person name="Kono N."/>
            <person name="Nakamura H."/>
            <person name="Ohtoshi R."/>
            <person name="Moran D.A.P."/>
            <person name="Shinohara A."/>
            <person name="Yoshida Y."/>
            <person name="Fujiwara M."/>
            <person name="Mori M."/>
            <person name="Tomita M."/>
            <person name="Arakawa K."/>
        </authorList>
    </citation>
    <scope>NUCLEOTIDE SEQUENCE [LARGE SCALE GENOMIC DNA]</scope>
</reference>
<sequence length="110" mass="12933">MRESLGENTPAGLDSGRSKTWRLIKIWKWNFLKIAIPSLCMFRVCENKHSSRKKVCTSWLPRKSSKPTKKVFLQYGRYGFYERNIRGVLPRATIAELMQRKRTSTLLEPE</sequence>
<comment type="caution">
    <text evidence="1">The sequence shown here is derived from an EMBL/GenBank/DDBJ whole genome shotgun (WGS) entry which is preliminary data.</text>
</comment>
<dbReference type="AlphaFoldDB" id="A0A4Y2MUH4"/>
<evidence type="ECO:0000313" key="1">
    <source>
        <dbReference type="EMBL" id="GBN29276.1"/>
    </source>
</evidence>
<organism evidence="1 2">
    <name type="scientific">Araneus ventricosus</name>
    <name type="common">Orbweaver spider</name>
    <name type="synonym">Epeira ventricosa</name>
    <dbReference type="NCBI Taxonomy" id="182803"/>
    <lineage>
        <taxon>Eukaryota</taxon>
        <taxon>Metazoa</taxon>
        <taxon>Ecdysozoa</taxon>
        <taxon>Arthropoda</taxon>
        <taxon>Chelicerata</taxon>
        <taxon>Arachnida</taxon>
        <taxon>Araneae</taxon>
        <taxon>Araneomorphae</taxon>
        <taxon>Entelegynae</taxon>
        <taxon>Araneoidea</taxon>
        <taxon>Araneidae</taxon>
        <taxon>Araneus</taxon>
    </lineage>
</organism>
<gene>
    <name evidence="1" type="ORF">AVEN_237760_1</name>
</gene>
<keyword evidence="2" id="KW-1185">Reference proteome</keyword>
<evidence type="ECO:0000313" key="2">
    <source>
        <dbReference type="Proteomes" id="UP000499080"/>
    </source>
</evidence>
<accession>A0A4Y2MUH4</accession>
<name>A0A4Y2MUH4_ARAVE</name>
<dbReference type="Proteomes" id="UP000499080">
    <property type="component" value="Unassembled WGS sequence"/>
</dbReference>
<protein>
    <submittedName>
        <fullName evidence="1">Uncharacterized protein</fullName>
    </submittedName>
</protein>
<dbReference type="EMBL" id="BGPR01007757">
    <property type="protein sequence ID" value="GBN29276.1"/>
    <property type="molecule type" value="Genomic_DNA"/>
</dbReference>